<reference evidence="1" key="1">
    <citation type="submission" date="2020-10" db="EMBL/GenBank/DDBJ databases">
        <title>Genome Sequence of Monilinia vaccinii-corymbosi Sheds Light on Mummy Berry Disease Infection of Blueberry and Mating Type.</title>
        <authorList>
            <person name="Yow A.G."/>
            <person name="Zhang Y."/>
            <person name="Bansal K."/>
            <person name="Eacker S.M."/>
            <person name="Sullivan S."/>
            <person name="Liachko I."/>
            <person name="Cubeta M.A."/>
            <person name="Rollins J.A."/>
            <person name="Ashrafi H."/>
        </authorList>
    </citation>
    <scope>NUCLEOTIDE SEQUENCE</scope>
    <source>
        <strain evidence="1">RL-1</strain>
    </source>
</reference>
<protein>
    <submittedName>
        <fullName evidence="1">Uncharacterized protein</fullName>
    </submittedName>
</protein>
<evidence type="ECO:0000313" key="1">
    <source>
        <dbReference type="EMBL" id="QSZ29609.1"/>
    </source>
</evidence>
<accession>A0A8A3P8I7</accession>
<dbReference type="Proteomes" id="UP000672032">
    <property type="component" value="Chromosome 1"/>
</dbReference>
<keyword evidence="2" id="KW-1185">Reference proteome</keyword>
<dbReference type="AlphaFoldDB" id="A0A8A3P8I7"/>
<gene>
    <name evidence="1" type="ORF">DSL72_004125</name>
</gene>
<evidence type="ECO:0000313" key="2">
    <source>
        <dbReference type="Proteomes" id="UP000672032"/>
    </source>
</evidence>
<feature type="non-terminal residue" evidence="1">
    <location>
        <position position="1"/>
    </location>
</feature>
<dbReference type="CDD" id="cd22811">
    <property type="entry name" value="agbl-like"/>
    <property type="match status" value="1"/>
</dbReference>
<dbReference type="Pfam" id="PF21691">
    <property type="entry name" value="LDL"/>
    <property type="match status" value="1"/>
</dbReference>
<organism evidence="1 2">
    <name type="scientific">Monilinia vaccinii-corymbosi</name>
    <dbReference type="NCBI Taxonomy" id="61207"/>
    <lineage>
        <taxon>Eukaryota</taxon>
        <taxon>Fungi</taxon>
        <taxon>Dikarya</taxon>
        <taxon>Ascomycota</taxon>
        <taxon>Pezizomycotina</taxon>
        <taxon>Leotiomycetes</taxon>
        <taxon>Helotiales</taxon>
        <taxon>Sclerotiniaceae</taxon>
        <taxon>Monilinia</taxon>
    </lineage>
</organism>
<sequence>YPGSSPKYTPSTTLLSRQSRVLYPFTNLHQQIPPNQIMYLSNISCVLALASTVFAGQCYNHNEGAHKQKCVHKEELAKFAEGYCHDHWSKLNGDWTDFNDRSGNTANIGKVANFSTKESCVAVFSQIVENCYDGWDGGQWVADGVLLNINFCKWSSEAKGIRFQGLAPPSDARRVRYEGLGAPADAKRVRYEGLPPPADAKRVAYQGLRVGKDL</sequence>
<proteinExistence type="predicted"/>
<dbReference type="OrthoDB" id="4994258at2759"/>
<dbReference type="InterPro" id="IPR048508">
    <property type="entry name" value="LDL"/>
</dbReference>
<dbReference type="EMBL" id="CP063405">
    <property type="protein sequence ID" value="QSZ29609.1"/>
    <property type="molecule type" value="Genomic_DNA"/>
</dbReference>
<name>A0A8A3P8I7_9HELO</name>